<name>A0A5I8VFM5_SALET</name>
<organism evidence="1">
    <name type="scientific">Salmonella enterica subsp. enterica serovar Stockholm</name>
    <dbReference type="NCBI Taxonomy" id="2565057"/>
    <lineage>
        <taxon>Bacteria</taxon>
        <taxon>Pseudomonadati</taxon>
        <taxon>Pseudomonadota</taxon>
        <taxon>Gammaproteobacteria</taxon>
        <taxon>Enterobacterales</taxon>
        <taxon>Enterobacteriaceae</taxon>
        <taxon>Salmonella</taxon>
    </lineage>
</organism>
<proteinExistence type="predicted"/>
<comment type="caution">
    <text evidence="1">The sequence shown here is derived from an EMBL/GenBank/DDBJ whole genome shotgun (WGS) entry which is preliminary data.</text>
</comment>
<accession>A0A5I8VFM5</accession>
<reference evidence="1" key="1">
    <citation type="submission" date="2018-05" db="EMBL/GenBank/DDBJ databases">
        <authorList>
            <person name="Ashton P.M."/>
            <person name="Dallman T."/>
            <person name="Nair S."/>
            <person name="De Pinna E."/>
            <person name="Peters T."/>
            <person name="Grant K."/>
        </authorList>
    </citation>
    <scope>NUCLEOTIDE SEQUENCE</scope>
    <source>
        <strain evidence="1">400311</strain>
    </source>
</reference>
<dbReference type="AlphaFoldDB" id="A0A5I8VFM5"/>
<dbReference type="EMBL" id="AAHCYL010000002">
    <property type="protein sequence ID" value="EBU7166039.1"/>
    <property type="molecule type" value="Genomic_DNA"/>
</dbReference>
<gene>
    <name evidence="1" type="ORF">DKU92_01855</name>
</gene>
<sequence>MTVHRDKFKLIFVFHISRDLYFSLLLDFYSSPLFTRIQHYSIYSIKCVLCLFENLTLNLPALG</sequence>
<protein>
    <submittedName>
        <fullName evidence="1">Uncharacterized protein</fullName>
    </submittedName>
</protein>
<evidence type="ECO:0000313" key="1">
    <source>
        <dbReference type="EMBL" id="EBU7166039.1"/>
    </source>
</evidence>